<keyword evidence="2 4" id="KW-0238">DNA-binding</keyword>
<dbReference type="EMBL" id="AP027728">
    <property type="protein sequence ID" value="BDZ39290.1"/>
    <property type="molecule type" value="Genomic_DNA"/>
</dbReference>
<sequence>MTDDETRENILSAAGDLYYRKGYAAVGMDELRSAAGVSLRRLYGEFPSKSDIVKGVLARTHEQWEEGLRSRVDAAGPSAREQLTAVFAYLQDWFGADDFRGCAFINAFGELGGTDPEIAGIVRDHKNSFQQYMADLVAEKGGSELLAAQLSILAEGAQSTAAISGDPIAAEQARSAAEVLIDASLRTA</sequence>
<feature type="domain" description="HTH tetR-type" evidence="5">
    <location>
        <begin position="4"/>
        <end position="64"/>
    </location>
</feature>
<evidence type="ECO:0000313" key="7">
    <source>
        <dbReference type="Proteomes" id="UP001321543"/>
    </source>
</evidence>
<gene>
    <name evidence="6" type="ORF">GCM10025863_19040</name>
</gene>
<keyword evidence="7" id="KW-1185">Reference proteome</keyword>
<dbReference type="RefSeq" id="WP_286299314.1">
    <property type="nucleotide sequence ID" value="NZ_AP027728.1"/>
</dbReference>
<dbReference type="PANTHER" id="PTHR47506">
    <property type="entry name" value="TRANSCRIPTIONAL REGULATORY PROTEIN"/>
    <property type="match status" value="1"/>
</dbReference>
<dbReference type="Gene3D" id="1.10.357.10">
    <property type="entry name" value="Tetracycline Repressor, domain 2"/>
    <property type="match status" value="1"/>
</dbReference>
<evidence type="ECO:0000256" key="2">
    <source>
        <dbReference type="ARBA" id="ARBA00023125"/>
    </source>
</evidence>
<dbReference type="PROSITE" id="PS50977">
    <property type="entry name" value="HTH_TETR_2"/>
    <property type="match status" value="1"/>
</dbReference>
<dbReference type="InterPro" id="IPR036271">
    <property type="entry name" value="Tet_transcr_reg_TetR-rel_C_sf"/>
</dbReference>
<dbReference type="PRINTS" id="PR00455">
    <property type="entry name" value="HTHTETR"/>
</dbReference>
<dbReference type="InterPro" id="IPR001647">
    <property type="entry name" value="HTH_TetR"/>
</dbReference>
<dbReference type="PANTHER" id="PTHR47506:SF1">
    <property type="entry name" value="HTH-TYPE TRANSCRIPTIONAL REGULATOR YJDC"/>
    <property type="match status" value="1"/>
</dbReference>
<reference evidence="7" key="1">
    <citation type="journal article" date="2019" name="Int. J. Syst. Evol. Microbiol.">
        <title>The Global Catalogue of Microorganisms (GCM) 10K type strain sequencing project: providing services to taxonomists for standard genome sequencing and annotation.</title>
        <authorList>
            <consortium name="The Broad Institute Genomics Platform"/>
            <consortium name="The Broad Institute Genome Sequencing Center for Infectious Disease"/>
            <person name="Wu L."/>
            <person name="Ma J."/>
        </authorList>
    </citation>
    <scope>NUCLEOTIDE SEQUENCE [LARGE SCALE GENOMIC DNA]</scope>
    <source>
        <strain evidence="7">NBRC 106310</strain>
    </source>
</reference>
<dbReference type="Pfam" id="PF00440">
    <property type="entry name" value="TetR_N"/>
    <property type="match status" value="1"/>
</dbReference>
<dbReference type="Proteomes" id="UP001321543">
    <property type="component" value="Chromosome"/>
</dbReference>
<dbReference type="SUPFAM" id="SSF48498">
    <property type="entry name" value="Tetracyclin repressor-like, C-terminal domain"/>
    <property type="match status" value="1"/>
</dbReference>
<keyword evidence="1" id="KW-0805">Transcription regulation</keyword>
<evidence type="ECO:0000256" key="3">
    <source>
        <dbReference type="ARBA" id="ARBA00023163"/>
    </source>
</evidence>
<organism evidence="6 7">
    <name type="scientific">Microbacterium suwonense</name>
    <dbReference type="NCBI Taxonomy" id="683047"/>
    <lineage>
        <taxon>Bacteria</taxon>
        <taxon>Bacillati</taxon>
        <taxon>Actinomycetota</taxon>
        <taxon>Actinomycetes</taxon>
        <taxon>Micrococcales</taxon>
        <taxon>Microbacteriaceae</taxon>
        <taxon>Microbacterium</taxon>
    </lineage>
</organism>
<evidence type="ECO:0000256" key="4">
    <source>
        <dbReference type="PROSITE-ProRule" id="PRU00335"/>
    </source>
</evidence>
<name>A0ABM8FUC7_9MICO</name>
<dbReference type="InterPro" id="IPR009057">
    <property type="entry name" value="Homeodomain-like_sf"/>
</dbReference>
<evidence type="ECO:0000259" key="5">
    <source>
        <dbReference type="PROSITE" id="PS50977"/>
    </source>
</evidence>
<proteinExistence type="predicted"/>
<evidence type="ECO:0000313" key="6">
    <source>
        <dbReference type="EMBL" id="BDZ39290.1"/>
    </source>
</evidence>
<protein>
    <submittedName>
        <fullName evidence="6">TetR family transcriptional regulator</fullName>
    </submittedName>
</protein>
<feature type="DNA-binding region" description="H-T-H motif" evidence="4">
    <location>
        <begin position="27"/>
        <end position="46"/>
    </location>
</feature>
<dbReference type="SUPFAM" id="SSF46689">
    <property type="entry name" value="Homeodomain-like"/>
    <property type="match status" value="1"/>
</dbReference>
<evidence type="ECO:0000256" key="1">
    <source>
        <dbReference type="ARBA" id="ARBA00023015"/>
    </source>
</evidence>
<keyword evidence="3" id="KW-0804">Transcription</keyword>
<accession>A0ABM8FUC7</accession>